<evidence type="ECO:0000313" key="4">
    <source>
        <dbReference type="Proteomes" id="UP000321393"/>
    </source>
</evidence>
<organism evidence="3 5">
    <name type="scientific">Cucumis melo var. makuwa</name>
    <name type="common">Oriental melon</name>
    <dbReference type="NCBI Taxonomy" id="1194695"/>
    <lineage>
        <taxon>Eukaryota</taxon>
        <taxon>Viridiplantae</taxon>
        <taxon>Streptophyta</taxon>
        <taxon>Embryophyta</taxon>
        <taxon>Tracheophyta</taxon>
        <taxon>Spermatophyta</taxon>
        <taxon>Magnoliopsida</taxon>
        <taxon>eudicotyledons</taxon>
        <taxon>Gunneridae</taxon>
        <taxon>Pentapetalae</taxon>
        <taxon>rosids</taxon>
        <taxon>fabids</taxon>
        <taxon>Cucurbitales</taxon>
        <taxon>Cucurbitaceae</taxon>
        <taxon>Benincaseae</taxon>
        <taxon>Cucumis</taxon>
    </lineage>
</organism>
<evidence type="ECO:0000313" key="3">
    <source>
        <dbReference type="EMBL" id="TYK03686.1"/>
    </source>
</evidence>
<gene>
    <name evidence="3" type="ORF">E5676_scaffold863G00460</name>
    <name evidence="2" type="ORF">E6C27_scaffold510G00600</name>
</gene>
<dbReference type="AlphaFoldDB" id="A0A5D3BZR7"/>
<accession>A0A5D3BZR7</accession>
<dbReference type="EMBL" id="SSTD01014872">
    <property type="protein sequence ID" value="TYK03686.1"/>
    <property type="molecule type" value="Genomic_DNA"/>
</dbReference>
<evidence type="ECO:0000256" key="1">
    <source>
        <dbReference type="SAM" id="MobiDB-lite"/>
    </source>
</evidence>
<evidence type="ECO:0000313" key="5">
    <source>
        <dbReference type="Proteomes" id="UP000321947"/>
    </source>
</evidence>
<protein>
    <submittedName>
        <fullName evidence="3">Cell wall protein RBR3-like</fullName>
    </submittedName>
</protein>
<reference evidence="4 5" key="1">
    <citation type="submission" date="2019-08" db="EMBL/GenBank/DDBJ databases">
        <title>Draft genome sequences of two oriental melons (Cucumis melo L. var makuwa).</title>
        <authorList>
            <person name="Kwon S.-Y."/>
        </authorList>
    </citation>
    <scope>NUCLEOTIDE SEQUENCE [LARGE SCALE GENOMIC DNA]</scope>
    <source>
        <strain evidence="5">cv. Chang Bougi</strain>
        <strain evidence="4">cv. SW 3</strain>
        <tissue evidence="3">Leaf</tissue>
    </source>
</reference>
<evidence type="ECO:0000313" key="2">
    <source>
        <dbReference type="EMBL" id="KAA0036711.1"/>
    </source>
</evidence>
<feature type="region of interest" description="Disordered" evidence="1">
    <location>
        <begin position="108"/>
        <end position="146"/>
    </location>
</feature>
<dbReference type="EMBL" id="SSTE01019309">
    <property type="protein sequence ID" value="KAA0036711.1"/>
    <property type="molecule type" value="Genomic_DNA"/>
</dbReference>
<sequence>MVNTRRGKYQTRSTSVGFEDVSTKTNMHGVRMRGINSKLPHLDVPTVYRLKEVTYHLPILLRSLLHDDLVFPLFLCTSRVALLRMISSLRMCHNTQVEMCLKVRTSDNIDQGSNPSHVEPESIPNIEHPASEQPIEKSKKTSARPKVITTKTSRRKVPLNILSVLLDGISFHLEESVQRWKYVVQRRITDEVNVSDKHHSCLSIMNLVIKVGLSKTNSNVGPFYPQLIIEFIVNLPFEFNDPSSPDYQTIHIKGSMFKISPAIINRFLGNSVVSSSQSSHISNDDLAFVLSSGTLSVWPVNGTFGVKFPIPLPHFFSSLLIHLNFDILTLNDAPGLNPKTLSSSYRLFQGSHVPDIKHDMRSSS</sequence>
<dbReference type="Proteomes" id="UP000321393">
    <property type="component" value="Unassembled WGS sequence"/>
</dbReference>
<comment type="caution">
    <text evidence="3">The sequence shown here is derived from an EMBL/GenBank/DDBJ whole genome shotgun (WGS) entry which is preliminary data.</text>
</comment>
<proteinExistence type="predicted"/>
<name>A0A5D3BZR7_CUCMM</name>
<dbReference type="Proteomes" id="UP000321947">
    <property type="component" value="Unassembled WGS sequence"/>
</dbReference>